<feature type="repeat" description="WD" evidence="1">
    <location>
        <begin position="7"/>
        <end position="39"/>
    </location>
</feature>
<keyword evidence="3" id="KW-1185">Reference proteome</keyword>
<gene>
    <name evidence="4" type="primary">LOC102804060</name>
</gene>
<dbReference type="Pfam" id="PF25048">
    <property type="entry name" value="Beta-prop_TEP1_C"/>
    <property type="match status" value="1"/>
</dbReference>
<dbReference type="Pfam" id="PF00400">
    <property type="entry name" value="WD40"/>
    <property type="match status" value="3"/>
</dbReference>
<feature type="domain" description="TEP-1 C-terminal beta-propeller" evidence="2">
    <location>
        <begin position="251"/>
        <end position="322"/>
    </location>
</feature>
<organism evidence="3 4">
    <name type="scientific">Saccoglossus kowalevskii</name>
    <name type="common">Acorn worm</name>
    <dbReference type="NCBI Taxonomy" id="10224"/>
    <lineage>
        <taxon>Eukaryota</taxon>
        <taxon>Metazoa</taxon>
        <taxon>Hemichordata</taxon>
        <taxon>Enteropneusta</taxon>
        <taxon>Harrimaniidae</taxon>
        <taxon>Saccoglossus</taxon>
    </lineage>
</organism>
<protein>
    <submittedName>
        <fullName evidence="4">Dynein assembly factor with WDR repeat domains 1-like</fullName>
    </submittedName>
</protein>
<dbReference type="GeneID" id="102804060"/>
<reference evidence="4" key="1">
    <citation type="submission" date="2025-08" db="UniProtKB">
        <authorList>
            <consortium name="RefSeq"/>
        </authorList>
    </citation>
    <scope>IDENTIFICATION</scope>
    <source>
        <tissue evidence="4">Testes</tissue>
    </source>
</reference>
<dbReference type="Proteomes" id="UP000694865">
    <property type="component" value="Unplaced"/>
</dbReference>
<dbReference type="PANTHER" id="PTHR44791">
    <property type="entry name" value="TELOMERASE PROTEIN COMPONENT 1 TEP1"/>
    <property type="match status" value="1"/>
</dbReference>
<dbReference type="InterPro" id="IPR056828">
    <property type="entry name" value="Beta-prop_TEP1_C"/>
</dbReference>
<dbReference type="InterPro" id="IPR015943">
    <property type="entry name" value="WD40/YVTN_repeat-like_dom_sf"/>
</dbReference>
<dbReference type="RefSeq" id="XP_006820590.1">
    <property type="nucleotide sequence ID" value="XM_006820527.1"/>
</dbReference>
<dbReference type="InterPro" id="IPR052652">
    <property type="entry name" value="Telomerase_Complex_Comp"/>
</dbReference>
<accession>A0ABM0MKP9</accession>
<dbReference type="InterPro" id="IPR036322">
    <property type="entry name" value="WD40_repeat_dom_sf"/>
</dbReference>
<feature type="repeat" description="WD" evidence="1">
    <location>
        <begin position="248"/>
        <end position="278"/>
    </location>
</feature>
<feature type="non-terminal residue" evidence="4">
    <location>
        <position position="1"/>
    </location>
</feature>
<proteinExistence type="predicted"/>
<dbReference type="PANTHER" id="PTHR44791:SF1">
    <property type="entry name" value="TELOMERASE PROTEIN COMPONENT 1"/>
    <property type="match status" value="1"/>
</dbReference>
<dbReference type="SMART" id="SM00320">
    <property type="entry name" value="WD40"/>
    <property type="match status" value="5"/>
</dbReference>
<dbReference type="SUPFAM" id="SSF50978">
    <property type="entry name" value="WD40 repeat-like"/>
    <property type="match status" value="1"/>
</dbReference>
<evidence type="ECO:0000256" key="1">
    <source>
        <dbReference type="PROSITE-ProRule" id="PRU00221"/>
    </source>
</evidence>
<dbReference type="Gene3D" id="2.130.10.10">
    <property type="entry name" value="YVTN repeat-like/Quinoprotein amine dehydrogenase"/>
    <property type="match status" value="3"/>
</dbReference>
<keyword evidence="1" id="KW-0853">WD repeat</keyword>
<feature type="repeat" description="WD" evidence="1">
    <location>
        <begin position="48"/>
        <end position="89"/>
    </location>
</feature>
<sequence>GNEIVSLTGHSDRVMGVAMSGDGSQIITTSMDKTIKLWSPKLNKSTVFANHNSEVSCLAYSPHGLFAVSADRNGIIMLWKFSEENGIITDNVPENVITQKISDNSINTVSFMTRTKLVIGGDDGIVTIWQIEHSDVIGKTVWHISGHTDWVLNMKYCNNYKNLITTGTDGKISIICTDRQKNTPVSVVDVGSENQSAQWLHALDVIDRCNGYLSDMCMSNDVTIVITGDSNGYITLYIMQQDRICLHKKIHAGLISDVKVHNGFIYTASHDRTVKIWDGKDFRQVGQFFCQAPVSSLVKAPQLGNDSFLCGDTLGNLYFLKWQS</sequence>
<evidence type="ECO:0000313" key="4">
    <source>
        <dbReference type="RefSeq" id="XP_006820590.1"/>
    </source>
</evidence>
<dbReference type="PROSITE" id="PS50082">
    <property type="entry name" value="WD_REPEATS_2"/>
    <property type="match status" value="3"/>
</dbReference>
<dbReference type="PROSITE" id="PS50294">
    <property type="entry name" value="WD_REPEATS_REGION"/>
    <property type="match status" value="2"/>
</dbReference>
<dbReference type="InterPro" id="IPR001680">
    <property type="entry name" value="WD40_rpt"/>
</dbReference>
<evidence type="ECO:0000313" key="3">
    <source>
        <dbReference type="Proteomes" id="UP000694865"/>
    </source>
</evidence>
<name>A0ABM0MKP9_SACKO</name>
<evidence type="ECO:0000259" key="2">
    <source>
        <dbReference type="Pfam" id="PF25048"/>
    </source>
</evidence>